<evidence type="ECO:0000256" key="6">
    <source>
        <dbReference type="HAMAP-Rule" id="MF_03132"/>
    </source>
</evidence>
<evidence type="ECO:0000256" key="7">
    <source>
        <dbReference type="SAM" id="MobiDB-lite"/>
    </source>
</evidence>
<keyword evidence="4 6" id="KW-0539">Nucleus</keyword>
<accession>A0AA41SQF4</accession>
<evidence type="ECO:0000256" key="1">
    <source>
        <dbReference type="ARBA" id="ARBA00022490"/>
    </source>
</evidence>
<keyword evidence="1 6" id="KW-0963">Cytoplasm</keyword>
<dbReference type="GO" id="GO:0005737">
    <property type="term" value="C:cytoplasm"/>
    <property type="evidence" value="ECO:0007669"/>
    <property type="project" value="UniProtKB-SubCell"/>
</dbReference>
<dbReference type="GO" id="GO:0000054">
    <property type="term" value="P:ribosomal subunit export from nucleus"/>
    <property type="evidence" value="ECO:0007669"/>
    <property type="project" value="UniProtKB-UniRule"/>
</dbReference>
<comment type="PTM">
    <text evidence="6">Phosphorylation at Ser-174 and Ser-175 promotes nuclear export.</text>
</comment>
<organism evidence="8 9">
    <name type="scientific">Sciurus carolinensis</name>
    <name type="common">Eastern gray squirrel</name>
    <dbReference type="NCBI Taxonomy" id="30640"/>
    <lineage>
        <taxon>Eukaryota</taxon>
        <taxon>Metazoa</taxon>
        <taxon>Chordata</taxon>
        <taxon>Craniata</taxon>
        <taxon>Vertebrata</taxon>
        <taxon>Euteleostomi</taxon>
        <taxon>Mammalia</taxon>
        <taxon>Eutheria</taxon>
        <taxon>Euarchontoglires</taxon>
        <taxon>Glires</taxon>
        <taxon>Rodentia</taxon>
        <taxon>Sciuromorpha</taxon>
        <taxon>Sciuridae</taxon>
        <taxon>Sciurinae</taxon>
        <taxon>Sciurini</taxon>
        <taxon>Sciurus</taxon>
    </lineage>
</organism>
<comment type="function">
    <text evidence="6">Binds to the 60S ribosomal subunit and prevents its association with the 40S ribosomal subunit to form the 80S initiation complex in the cytoplasm. Behaves as a stimulatory translation initiation factor downstream insulin/growth factors. Is also involved in ribosome biogenesis. Associates with pre-60S subunits in the nucleus and is involved in its nuclear export. Cytoplasmic release of TIF6 from 60S subunits and nuclear relocalization is promoted by a RACK1 (RACK1)-dependent protein kinase C activity. In tissues responsive to insulin, controls fatty acid synthesis and glycolysis by exerting translational control of adipogenic transcription factors such as CEBPB, CEBPD and ATF4 that have G/C rich or uORF in their 5'UTR. Required for ROS-dependent megakaryocyte maturation and platelets formation, controls the expression of mitochondrial respiratory chain genes involved in reactive oxygen species (ROS) synthesis. Involved in miRNA-mediated gene silencing by the RNA-induced silencing complex (RISC). Required for both miRNA-mediated translational repression and miRNA-mediated cleavage of complementary mRNAs by RISC. Modulates cell cycle progression and global translation of pre-B cells, its activation seems to be rate-limiting in tumorigenesis and tumor growth.</text>
</comment>
<dbReference type="Pfam" id="PF01912">
    <property type="entry name" value="eIF-6"/>
    <property type="match status" value="1"/>
</dbReference>
<evidence type="ECO:0000256" key="2">
    <source>
        <dbReference type="ARBA" id="ARBA00022540"/>
    </source>
</evidence>
<dbReference type="GO" id="GO:0042256">
    <property type="term" value="P:cytosolic ribosome assembly"/>
    <property type="evidence" value="ECO:0007669"/>
    <property type="project" value="UniProtKB-UniRule"/>
</dbReference>
<evidence type="ECO:0000313" key="9">
    <source>
        <dbReference type="Proteomes" id="UP001166674"/>
    </source>
</evidence>
<feature type="compositionally biased region" description="Pro residues" evidence="7">
    <location>
        <begin position="340"/>
        <end position="369"/>
    </location>
</feature>
<keyword evidence="9" id="KW-1185">Reference proteome</keyword>
<dbReference type="GO" id="GO:0042273">
    <property type="term" value="P:ribosomal large subunit biogenesis"/>
    <property type="evidence" value="ECO:0007669"/>
    <property type="project" value="UniProtKB-UniRule"/>
</dbReference>
<dbReference type="SMART" id="SM00654">
    <property type="entry name" value="eIF6"/>
    <property type="match status" value="1"/>
</dbReference>
<dbReference type="SUPFAM" id="SSF55909">
    <property type="entry name" value="Pentein"/>
    <property type="match status" value="1"/>
</dbReference>
<dbReference type="Gene3D" id="3.75.10.10">
    <property type="entry name" value="L-arginine/glycine Amidinotransferase, Chain A"/>
    <property type="match status" value="1"/>
</dbReference>
<keyword evidence="6" id="KW-0690">Ribosome biogenesis</keyword>
<comment type="caution">
    <text evidence="8">The sequence shown here is derived from an EMBL/GenBank/DDBJ whole genome shotgun (WGS) entry which is preliminary data.</text>
</comment>
<protein>
    <recommendedName>
        <fullName evidence="6">Eukaryotic translation initiation factor 6</fullName>
        <shortName evidence="6">eIF-6</shortName>
    </recommendedName>
</protein>
<feature type="modified residue" description="Phosphoserine; by CK1" evidence="6">
    <location>
        <position position="175"/>
    </location>
</feature>
<comment type="subcellular location">
    <subcellularLocation>
        <location evidence="6">Cytoplasm</location>
    </subcellularLocation>
    <subcellularLocation>
        <location evidence="6">Nucleus</location>
        <location evidence="6">Nucleolus</location>
    </subcellularLocation>
    <text evidence="6">Shuttles between cytoplasm and nucleus/nucleolus.</text>
</comment>
<evidence type="ECO:0000256" key="4">
    <source>
        <dbReference type="ARBA" id="ARBA00023242"/>
    </source>
</evidence>
<keyword evidence="3 6" id="KW-0648">Protein biosynthesis</keyword>
<dbReference type="CDD" id="cd00527">
    <property type="entry name" value="IF6"/>
    <property type="match status" value="1"/>
</dbReference>
<feature type="modified residue" description="Phosphoserine" evidence="6">
    <location>
        <position position="166"/>
    </location>
</feature>
<dbReference type="AlphaFoldDB" id="A0AA41SQF4"/>
<dbReference type="NCBIfam" id="TIGR00323">
    <property type="entry name" value="eIF-6"/>
    <property type="match status" value="1"/>
</dbReference>
<dbReference type="GO" id="GO:0005730">
    <property type="term" value="C:nucleolus"/>
    <property type="evidence" value="ECO:0007669"/>
    <property type="project" value="UniProtKB-SubCell"/>
</dbReference>
<gene>
    <name evidence="6" type="primary">EIF6</name>
    <name evidence="6" type="synonym">ITGB4BP</name>
    <name evidence="8" type="ORF">SUZIE_101775</name>
</gene>
<comment type="subunit">
    <text evidence="5 6">Monomer. Associates with the 60S ribosomal subunit. Interacts with RACK1. Interacts with DICER1, AGO2, TARBP2, MOV10 and RPL7A; they form a large RNA-induced silencing complex (RISC).</text>
</comment>
<dbReference type="FunFam" id="3.75.10.10:FF:000001">
    <property type="entry name" value="Eukaryotic translation initiation factor 6"/>
    <property type="match status" value="1"/>
</dbReference>
<dbReference type="GO" id="GO:0003743">
    <property type="term" value="F:translation initiation factor activity"/>
    <property type="evidence" value="ECO:0007669"/>
    <property type="project" value="UniProtKB-UniRule"/>
</dbReference>
<evidence type="ECO:0000313" key="8">
    <source>
        <dbReference type="EMBL" id="MBZ3869205.1"/>
    </source>
</evidence>
<dbReference type="InterPro" id="IPR002769">
    <property type="entry name" value="eIF6"/>
</dbReference>
<name>A0AA41SQF4_SCICA</name>
<keyword evidence="2 6" id="KW-0396">Initiation factor</keyword>
<sequence>MAVRASFENNCEIGCFAKLTNTYCLVAIGGSENFYSVFEGELADTIPVVHASIAGCRIIGRMCVGNRHGLLVPNNTTDQELQHIRNCLPDSVQIRRVEERLSALGNVTTCNDYVALVHPDLDRETEEILADVLKVEVFRQTVADQVLVGSYCVFSNQGGLVHPKTSIEDQDELSSLLQVPLVAGTVNRGSEVIAAGMVVNDWCAFCGLDTTSTELSVVESVFKLNEAQPSTIATSMRDSLIDRYLGPGQDLTLPFEGRRKRCHLDSEPYCDCTDRFSSKSWEGWMGWTPPHSPRHHQDGRLYPRAREISPAVHVFFTQLMPLSNLIMGTQLSGGQGGPEPAQPQPEVPEGPERPQPQPQPQPQPEPGPWGPLEDVRFLIACTSWY</sequence>
<feature type="modified residue" description="Phosphoserine; by CK1" evidence="6">
    <location>
        <position position="174"/>
    </location>
</feature>
<comment type="similarity">
    <text evidence="6">Belongs to the eIF-6 family.</text>
</comment>
<proteinExistence type="inferred from homology"/>
<evidence type="ECO:0000256" key="5">
    <source>
        <dbReference type="ARBA" id="ARBA00062592"/>
    </source>
</evidence>
<dbReference type="Proteomes" id="UP001166674">
    <property type="component" value="Unassembled WGS sequence"/>
</dbReference>
<feature type="modified residue" description="Phosphothreonine" evidence="6">
    <location>
        <position position="165"/>
    </location>
</feature>
<dbReference type="EMBL" id="JAATJV010133780">
    <property type="protein sequence ID" value="MBZ3869205.1"/>
    <property type="molecule type" value="Genomic_DNA"/>
</dbReference>
<dbReference type="GO" id="GO:0043023">
    <property type="term" value="F:ribosomal large subunit binding"/>
    <property type="evidence" value="ECO:0007669"/>
    <property type="project" value="UniProtKB-UniRule"/>
</dbReference>
<feature type="region of interest" description="Disordered" evidence="7">
    <location>
        <begin position="328"/>
        <end position="372"/>
    </location>
</feature>
<dbReference type="PANTHER" id="PTHR10784">
    <property type="entry name" value="TRANSLATION INITIATION FACTOR 6"/>
    <property type="match status" value="1"/>
</dbReference>
<keyword evidence="6" id="KW-0597">Phosphoprotein</keyword>
<evidence type="ECO:0000256" key="3">
    <source>
        <dbReference type="ARBA" id="ARBA00022917"/>
    </source>
</evidence>
<reference evidence="8" key="1">
    <citation type="submission" date="2020-03" db="EMBL/GenBank/DDBJ databases">
        <title>Studies in the Genomics of Life Span.</title>
        <authorList>
            <person name="Glass D."/>
        </authorList>
    </citation>
    <scope>NUCLEOTIDE SEQUENCE</scope>
    <source>
        <strain evidence="8">SUZIE</strain>
        <tissue evidence="8">Muscle</tissue>
    </source>
</reference>
<dbReference type="HAMAP" id="MF_00032">
    <property type="entry name" value="eIF_6"/>
    <property type="match status" value="1"/>
</dbReference>